<keyword evidence="6" id="KW-0862">Zinc</keyword>
<accession>B8LTA0</accession>
<sequence length="1821" mass="205280">MEPQEFVLNHPHFFKPIPLILTEYVVILRETHIANGEKPSRTQGKPSWPSGSLSNSGREFRSWKHSIPLNSETVLSSGKLALVFQKAHQLIEIDVSVRQAVIQKLSEDGGLGCIKMLVEQNFEQLPTSTKEHLFQTLFLPLLKTISHPDVLQSLILERPVGTIYNFLFGVGGIRASKLLTFCSEVLMHCTKDESTLEWLDASVLVFSRIVDLNSTALVQYLSRIVRSRVHLERLLRRFEVGVSLPNMAQNNVSQGPKVRGSFVIAYDPPGGRHDNDHTDICQIRIMPTFQEISSRRHEYLPPFDPTQWHVNGFHGLLDRNFRLLREDTVGLLRDAIHSEIQPSRSVLNHKSQQRTNECEHVQTSAIWGFGLPHLQRNSVVFCTVINPQATAHKRQGQNDNKSQHRGSDFLWKDSQEAAVFLQLTSLNDRSIEMVLNNYTTKDSHIALVEFPGVLLPAFEPTLKALQLMKRIDNLPFSELLIPNSTHAGSPTYAAPLYAAEPGFQFNLRCLMNDNSDFFVRVGHPTDLQKLRQNSSLDGAQASALIHTLQRKIGLIQGPPGTGKSYTGVALIKVLLANKGRGKKSLGPIICVTYTNHALDQLLESLLQKDVTKQIVRMGGQSKSESLKPYNLHELARNFSKTKMEKGSLWICHSSLERCEKEFDQIGLRDDISPTRVMTHLRDSYPAHYNQLFGIDEDGFQHAHKDNPGKAFDQWRKSGGKASTRHIRRVAQLESVSLWQMSQPERESLYKHWQAQIQDEMHQELINICISHKDTRREFDNILSEVDLRCLSQADVIGVTTTGLARNLNMLRRLKSKVVLCEEAGEVLEPHLLTALLPSVEHAILIGDHYQLRPQVQNYELSRENKNGGERYSLDVSLFERLVEIDSAMGCVCIQYVQTQRRMHPSIAQLVRETLYPQLQDAPSVSDYPQVRGIRKILFWLDHREPEGNPSNAEASATSRWNDYEVEMTTALVNHLVCQGQYGSGEIAVLTPYLGQLQKLRRRLGRSFAITLGDRDQDDLDKAGLQEDEELASTPIAVKGTLLQSLRVATIDNFQGEEASVVVISLVRSNPQNKCGFLRTSNRINVLLSRAKHGMYIIGNSITAMHVPMWADVINIFQRNENIGTSLELQCPRHPETLITVSKPDDFPRVSPEGGCDLRCIKRLSCGHACIQKCHSEILHNAVQCLETCQRPREGCSHPCPKKCGEKCPSKCTEIVFQADRQLSCGHLAQRLPCWQSQDLSAFELHVTLMSVCFNTGVLCNAGVYWHAAIRAKTNVSSASQELSQGMSARIMEFVDRNVAETRIHALTDATPLATVNSNAHHASHPAKLTADIPNARESVRSRAHPAPKRNVFLHVRTLLACGHQCPSVCGEICPPEKYCQICGSEEIKDYPVDFILGESYKDIDLDDNPCIFPKCGHFLTTETLDGLMDIGKYYVLDERRKPSKISTSSEPFSISDIKTCATCRGPLRNIARYGRLVRRAILDESTKKLILYLNREYVPLAQELPQRKQQLQDTKNERSTSWPKTIRIRDERNALVRHMRLIISPQKNGRWKEILDLRQRISTYQKRVSPEEQPFIRVHQLATNARRRQNTINTSDDFGDVSEVLQTKGFLQGTALSLRLDIELLADFLEMRRNALKAGEIKVDMDLSAMRTECETLIKSASESKRPLHKAEGYIFLAQLHAFERSHSSSPEMAERHLIEGKEAINEAKTLCNENPGQTQGLATDIEGAEKMLRGTTFYTAVTNEERMAVIAAMAREFSGTGHWYYCRNGHPFTIGECGMAMQRAVCPECGEPVGGQNHQAVEGVTHARDLEVTFAQMGLH</sequence>
<dbReference type="GO" id="GO:0004386">
    <property type="term" value="F:helicase activity"/>
    <property type="evidence" value="ECO:0007669"/>
    <property type="project" value="UniProtKB-KW"/>
</dbReference>
<keyword evidence="5 10" id="KW-0378">Hydrolase</keyword>
<dbReference type="Pfam" id="PF13086">
    <property type="entry name" value="AAA_11"/>
    <property type="match status" value="1"/>
</dbReference>
<dbReference type="InterPro" id="IPR041679">
    <property type="entry name" value="DNA2/NAM7-like_C"/>
</dbReference>
<dbReference type="RefSeq" id="XP_002339861.1">
    <property type="nucleotide sequence ID" value="XM_002339820.1"/>
</dbReference>
<dbReference type="Gene3D" id="3.40.50.300">
    <property type="entry name" value="P-loop containing nucleotide triphosphate hydrolases"/>
    <property type="match status" value="2"/>
</dbReference>
<dbReference type="InterPro" id="IPR047187">
    <property type="entry name" value="SF1_C_Upf1"/>
</dbReference>
<evidence type="ECO:0000313" key="10">
    <source>
        <dbReference type="EMBL" id="EED22474.1"/>
    </source>
</evidence>
<feature type="compositionally biased region" description="Polar residues" evidence="8">
    <location>
        <begin position="41"/>
        <end position="55"/>
    </location>
</feature>
<dbReference type="GO" id="GO:0002376">
    <property type="term" value="P:immune system process"/>
    <property type="evidence" value="ECO:0007669"/>
    <property type="project" value="UniProtKB-KW"/>
</dbReference>
<dbReference type="CDD" id="cd18808">
    <property type="entry name" value="SF1_C_Upf1"/>
    <property type="match status" value="1"/>
</dbReference>
<evidence type="ECO:0000256" key="6">
    <source>
        <dbReference type="ARBA" id="ARBA00022833"/>
    </source>
</evidence>
<name>B8LTA0_TALSN</name>
<dbReference type="HOGENOM" id="CLU_001490_1_1_1"/>
<keyword evidence="11" id="KW-1185">Reference proteome</keyword>
<dbReference type="PhylomeDB" id="B8LTA0"/>
<evidence type="ECO:0000256" key="5">
    <source>
        <dbReference type="ARBA" id="ARBA00022806"/>
    </source>
</evidence>
<reference evidence="11" key="1">
    <citation type="journal article" date="2015" name="Genome Announc.">
        <title>Genome sequence of the AIDS-associated pathogen Penicillium marneffei (ATCC18224) and its near taxonomic relative Talaromyces stipitatus (ATCC10500).</title>
        <authorList>
            <person name="Nierman W.C."/>
            <person name="Fedorova-Abrams N.D."/>
            <person name="Andrianopoulos A."/>
        </authorList>
    </citation>
    <scope>NUCLEOTIDE SEQUENCE [LARGE SCALE GENOMIC DNA]</scope>
    <source>
        <strain evidence="11">ATCC 10500 / CBS 375.48 / QM 6759 / NRRL 1006</strain>
    </source>
</reference>
<dbReference type="InterPro" id="IPR027417">
    <property type="entry name" value="P-loop_NTPase"/>
</dbReference>
<dbReference type="VEuPathDB" id="FungiDB:TSTA_059720"/>
<evidence type="ECO:0000256" key="7">
    <source>
        <dbReference type="ARBA" id="ARBA00022859"/>
    </source>
</evidence>
<dbReference type="GeneID" id="8106629"/>
<evidence type="ECO:0000256" key="8">
    <source>
        <dbReference type="SAM" id="MobiDB-lite"/>
    </source>
</evidence>
<dbReference type="Pfam" id="PF13087">
    <property type="entry name" value="AAA_12"/>
    <property type="match status" value="1"/>
</dbReference>
<protein>
    <submittedName>
        <fullName evidence="10">NF-X1 finger and helicase domain protein, putative</fullName>
    </submittedName>
</protein>
<dbReference type="PANTHER" id="PTHR10887">
    <property type="entry name" value="DNA2/NAM7 HELICASE FAMILY"/>
    <property type="match status" value="1"/>
</dbReference>
<dbReference type="GO" id="GO:0031380">
    <property type="term" value="C:nuclear RNA-directed RNA polymerase complex"/>
    <property type="evidence" value="ECO:0007669"/>
    <property type="project" value="TreeGrafter"/>
</dbReference>
<feature type="domain" description="RZ-type" evidence="9">
    <location>
        <begin position="1742"/>
        <end position="1814"/>
    </location>
</feature>
<dbReference type="PANTHER" id="PTHR10887:SF445">
    <property type="entry name" value="NFX1-TYPE ZINC FINGER-CONTAINING PROTEIN 1"/>
    <property type="match status" value="1"/>
</dbReference>
<keyword evidence="4" id="KW-0863">Zinc-finger</keyword>
<dbReference type="InterPro" id="IPR045055">
    <property type="entry name" value="DNA2/NAM7-like"/>
</dbReference>
<keyword evidence="5 10" id="KW-0347">Helicase</keyword>
<dbReference type="EMBL" id="EQ962652">
    <property type="protein sequence ID" value="EED22474.1"/>
    <property type="molecule type" value="Genomic_DNA"/>
</dbReference>
<comment type="subcellular location">
    <subcellularLocation>
        <location evidence="1">Cytoplasm</location>
    </subcellularLocation>
</comment>
<dbReference type="SUPFAM" id="SSF52540">
    <property type="entry name" value="P-loop containing nucleoside triphosphate hydrolases"/>
    <property type="match status" value="1"/>
</dbReference>
<dbReference type="CDD" id="cd06008">
    <property type="entry name" value="NF-X1-zinc-finger"/>
    <property type="match status" value="1"/>
</dbReference>
<dbReference type="OMA" id="PVCQVPI"/>
<dbReference type="GO" id="GO:0005737">
    <property type="term" value="C:cytoplasm"/>
    <property type="evidence" value="ECO:0007669"/>
    <property type="project" value="UniProtKB-SubCell"/>
</dbReference>
<dbReference type="Proteomes" id="UP000001745">
    <property type="component" value="Unassembled WGS sequence"/>
</dbReference>
<dbReference type="CDD" id="cd17936">
    <property type="entry name" value="EEXXEc_NFX1"/>
    <property type="match status" value="1"/>
</dbReference>
<dbReference type="STRING" id="441959.B8LTA0"/>
<proteinExistence type="predicted"/>
<keyword evidence="5 10" id="KW-0067">ATP-binding</keyword>
<dbReference type="InParanoid" id="B8LTA0"/>
<keyword evidence="5 10" id="KW-0547">Nucleotide-binding</keyword>
<dbReference type="eggNOG" id="KOG1807">
    <property type="taxonomic scope" value="Eukaryota"/>
</dbReference>
<dbReference type="PROSITE" id="PS51981">
    <property type="entry name" value="ZF_RZ"/>
    <property type="match status" value="1"/>
</dbReference>
<keyword evidence="2" id="KW-0963">Cytoplasm</keyword>
<evidence type="ECO:0000313" key="11">
    <source>
        <dbReference type="Proteomes" id="UP000001745"/>
    </source>
</evidence>
<evidence type="ECO:0000256" key="2">
    <source>
        <dbReference type="ARBA" id="ARBA00022490"/>
    </source>
</evidence>
<keyword evidence="7" id="KW-0391">Immunity</keyword>
<evidence type="ECO:0000259" key="9">
    <source>
        <dbReference type="PROSITE" id="PS51981"/>
    </source>
</evidence>
<evidence type="ECO:0000256" key="4">
    <source>
        <dbReference type="ARBA" id="ARBA00022771"/>
    </source>
</evidence>
<dbReference type="FunFam" id="3.40.50.300:FF:001660">
    <property type="entry name" value="NF-X1 finger and helicase protein, putative"/>
    <property type="match status" value="1"/>
</dbReference>
<dbReference type="OrthoDB" id="2423195at2759"/>
<evidence type="ECO:0000256" key="1">
    <source>
        <dbReference type="ARBA" id="ARBA00004496"/>
    </source>
</evidence>
<dbReference type="Pfam" id="PF20173">
    <property type="entry name" value="ZnF_RZ-type"/>
    <property type="match status" value="1"/>
</dbReference>
<gene>
    <name evidence="10" type="ORF">TSTA_059720</name>
</gene>
<dbReference type="InterPro" id="IPR046439">
    <property type="entry name" value="ZF_RZ_dom"/>
</dbReference>
<evidence type="ECO:0000256" key="3">
    <source>
        <dbReference type="ARBA" id="ARBA00022723"/>
    </source>
</evidence>
<dbReference type="GO" id="GO:0031048">
    <property type="term" value="P:regulatory ncRNA-mediated heterochromatin formation"/>
    <property type="evidence" value="ECO:0007669"/>
    <property type="project" value="TreeGrafter"/>
</dbReference>
<dbReference type="InterPro" id="IPR041677">
    <property type="entry name" value="DNA2/NAM7_AAA_11"/>
</dbReference>
<keyword evidence="3" id="KW-0479">Metal-binding</keyword>
<dbReference type="GO" id="GO:0008270">
    <property type="term" value="F:zinc ion binding"/>
    <property type="evidence" value="ECO:0007669"/>
    <property type="project" value="UniProtKB-KW"/>
</dbReference>
<organism evidence="10 11">
    <name type="scientific">Talaromyces stipitatus (strain ATCC 10500 / CBS 375.48 / QM 6759 / NRRL 1006)</name>
    <name type="common">Penicillium stipitatum</name>
    <dbReference type="NCBI Taxonomy" id="441959"/>
    <lineage>
        <taxon>Eukaryota</taxon>
        <taxon>Fungi</taxon>
        <taxon>Dikarya</taxon>
        <taxon>Ascomycota</taxon>
        <taxon>Pezizomycotina</taxon>
        <taxon>Eurotiomycetes</taxon>
        <taxon>Eurotiomycetidae</taxon>
        <taxon>Eurotiales</taxon>
        <taxon>Trichocomaceae</taxon>
        <taxon>Talaromyces</taxon>
        <taxon>Talaromyces sect. Talaromyces</taxon>
    </lineage>
</organism>
<feature type="region of interest" description="Disordered" evidence="8">
    <location>
        <begin position="36"/>
        <end position="55"/>
    </location>
</feature>